<name>A0A6D2HZZ4_9BRAS</name>
<dbReference type="GO" id="GO:0004523">
    <property type="term" value="F:RNA-DNA hybrid ribonuclease activity"/>
    <property type="evidence" value="ECO:0007669"/>
    <property type="project" value="InterPro"/>
</dbReference>
<dbReference type="InterPro" id="IPR002156">
    <property type="entry name" value="RNaseH_domain"/>
</dbReference>
<dbReference type="OrthoDB" id="1109693at2759"/>
<sequence length="301" mass="33902">MNGLSKRGEELRGNNLELEGEQARQLNGFKWNEEIWKMPTLRREETTLHLLFHCAFAQEVWRLVPCAQTLDVQRFPDPEKGSGGDEEAHMFTTHRRGIGTNISLGLWALWKSRNQKIFNGNERQFTPEETTTQAISNAREWQSAQLGIENKHTGTRRKDQRPIRMHAVRCNSDAAWRKETKTAGMGWCFSNDRGEPLGHGSTTRSVVRSPLMAEALALLGALHQARNDGHNHITVASDSQKLIGAINRGDPSKELHGILHDILEFSQSFIAIFFSFVSRDENVLADRLAKNVLADLGQGSV</sequence>
<keyword evidence="3" id="KW-1185">Reference proteome</keyword>
<gene>
    <name evidence="2" type="ORF">MERR_LOCUS9059</name>
</gene>
<dbReference type="GO" id="GO:0003676">
    <property type="term" value="F:nucleic acid binding"/>
    <property type="evidence" value="ECO:0007669"/>
    <property type="project" value="InterPro"/>
</dbReference>
<proteinExistence type="predicted"/>
<dbReference type="Gene3D" id="3.30.420.10">
    <property type="entry name" value="Ribonuclease H-like superfamily/Ribonuclease H"/>
    <property type="match status" value="1"/>
</dbReference>
<dbReference type="SUPFAM" id="SSF53098">
    <property type="entry name" value="Ribonuclease H-like"/>
    <property type="match status" value="1"/>
</dbReference>
<dbReference type="InterPro" id="IPR052929">
    <property type="entry name" value="RNase_H-like_EbsB-rel"/>
</dbReference>
<dbReference type="PANTHER" id="PTHR47074:SF11">
    <property type="entry name" value="REVERSE TRANSCRIPTASE-LIKE PROTEIN"/>
    <property type="match status" value="1"/>
</dbReference>
<accession>A0A6D2HZZ4</accession>
<dbReference type="InterPro" id="IPR036397">
    <property type="entry name" value="RNaseH_sf"/>
</dbReference>
<dbReference type="InterPro" id="IPR044730">
    <property type="entry name" value="RNase_H-like_dom_plant"/>
</dbReference>
<dbReference type="PANTHER" id="PTHR47074">
    <property type="entry name" value="BNAC02G40300D PROTEIN"/>
    <property type="match status" value="1"/>
</dbReference>
<evidence type="ECO:0000259" key="1">
    <source>
        <dbReference type="Pfam" id="PF13456"/>
    </source>
</evidence>
<dbReference type="CDD" id="cd06222">
    <property type="entry name" value="RNase_H_like"/>
    <property type="match status" value="1"/>
</dbReference>
<dbReference type="Proteomes" id="UP000467841">
    <property type="component" value="Unassembled WGS sequence"/>
</dbReference>
<evidence type="ECO:0000313" key="2">
    <source>
        <dbReference type="EMBL" id="CAA7021824.1"/>
    </source>
</evidence>
<reference evidence="2" key="1">
    <citation type="submission" date="2020-01" db="EMBL/GenBank/DDBJ databases">
        <authorList>
            <person name="Mishra B."/>
        </authorList>
    </citation>
    <scope>NUCLEOTIDE SEQUENCE [LARGE SCALE GENOMIC DNA]</scope>
</reference>
<dbReference type="AlphaFoldDB" id="A0A6D2HZZ4"/>
<evidence type="ECO:0000313" key="3">
    <source>
        <dbReference type="Proteomes" id="UP000467841"/>
    </source>
</evidence>
<organism evidence="2 3">
    <name type="scientific">Microthlaspi erraticum</name>
    <dbReference type="NCBI Taxonomy" id="1685480"/>
    <lineage>
        <taxon>Eukaryota</taxon>
        <taxon>Viridiplantae</taxon>
        <taxon>Streptophyta</taxon>
        <taxon>Embryophyta</taxon>
        <taxon>Tracheophyta</taxon>
        <taxon>Spermatophyta</taxon>
        <taxon>Magnoliopsida</taxon>
        <taxon>eudicotyledons</taxon>
        <taxon>Gunneridae</taxon>
        <taxon>Pentapetalae</taxon>
        <taxon>rosids</taxon>
        <taxon>malvids</taxon>
        <taxon>Brassicales</taxon>
        <taxon>Brassicaceae</taxon>
        <taxon>Coluteocarpeae</taxon>
        <taxon>Microthlaspi</taxon>
    </lineage>
</organism>
<protein>
    <recommendedName>
        <fullName evidence="1">RNase H type-1 domain-containing protein</fullName>
    </recommendedName>
</protein>
<feature type="domain" description="RNase H type-1" evidence="1">
    <location>
        <begin position="171"/>
        <end position="291"/>
    </location>
</feature>
<dbReference type="EMBL" id="CACVBM020000654">
    <property type="protein sequence ID" value="CAA7021824.1"/>
    <property type="molecule type" value="Genomic_DNA"/>
</dbReference>
<dbReference type="Pfam" id="PF13456">
    <property type="entry name" value="RVT_3"/>
    <property type="match status" value="1"/>
</dbReference>
<dbReference type="InterPro" id="IPR012337">
    <property type="entry name" value="RNaseH-like_sf"/>
</dbReference>
<comment type="caution">
    <text evidence="2">The sequence shown here is derived from an EMBL/GenBank/DDBJ whole genome shotgun (WGS) entry which is preliminary data.</text>
</comment>